<gene>
    <name evidence="5" type="primary">rimI</name>
    <name evidence="5" type="ORF">ETU37_00795</name>
</gene>
<proteinExistence type="inferred from homology"/>
<evidence type="ECO:0000256" key="1">
    <source>
        <dbReference type="ARBA" id="ARBA00022679"/>
    </source>
</evidence>
<protein>
    <recommendedName>
        <fullName evidence="3">[Ribosomal protein bS18]-alanine N-acetyltransferase</fullName>
        <ecNumber evidence="3">2.3.1.266</ecNumber>
    </recommendedName>
</protein>
<feature type="domain" description="N-acetyltransferase" evidence="4">
    <location>
        <begin position="4"/>
        <end position="148"/>
    </location>
</feature>
<dbReference type="Proteomes" id="UP000291189">
    <property type="component" value="Unassembled WGS sequence"/>
</dbReference>
<evidence type="ECO:0000313" key="6">
    <source>
        <dbReference type="Proteomes" id="UP000291189"/>
    </source>
</evidence>
<keyword evidence="6" id="KW-1185">Reference proteome</keyword>
<comment type="subcellular location">
    <subcellularLocation>
        <location evidence="3">Cytoplasm</location>
    </subcellularLocation>
</comment>
<dbReference type="EMBL" id="SDPU01000001">
    <property type="protein sequence ID" value="RYU15687.1"/>
    <property type="molecule type" value="Genomic_DNA"/>
</dbReference>
<dbReference type="GO" id="GO:0008999">
    <property type="term" value="F:protein-N-terminal-alanine acetyltransferase activity"/>
    <property type="evidence" value="ECO:0007669"/>
    <property type="project" value="UniProtKB-EC"/>
</dbReference>
<dbReference type="InterPro" id="IPR016181">
    <property type="entry name" value="Acyl_CoA_acyltransferase"/>
</dbReference>
<evidence type="ECO:0000259" key="4">
    <source>
        <dbReference type="PROSITE" id="PS51186"/>
    </source>
</evidence>
<sequence>MTAPAPRPATADDVAAVAELDRHLFGPDGWTDGQVAEELTGPHRAAWVVEAGPAVVGYAVTRTVGDVSDLQRIAVRPDHRRAGLAHALLAVALSRAAADGAGRVLLEVSADNDGALAFYGAEGFAEIDRRRRYYRDGSDAVVLARDTAPPLLG</sequence>
<dbReference type="NCBIfam" id="TIGR01575">
    <property type="entry name" value="rimI"/>
    <property type="match status" value="1"/>
</dbReference>
<dbReference type="InterPro" id="IPR006464">
    <property type="entry name" value="AcTrfase_RimI/Ard1"/>
</dbReference>
<dbReference type="OrthoDB" id="529907at2"/>
<dbReference type="PROSITE" id="PS51186">
    <property type="entry name" value="GNAT"/>
    <property type="match status" value="1"/>
</dbReference>
<dbReference type="GO" id="GO:0005737">
    <property type="term" value="C:cytoplasm"/>
    <property type="evidence" value="ECO:0007669"/>
    <property type="project" value="UniProtKB-SubCell"/>
</dbReference>
<comment type="catalytic activity">
    <reaction evidence="3">
        <text>N-terminal L-alanyl-[ribosomal protein bS18] + acetyl-CoA = N-terminal N(alpha)-acetyl-L-alanyl-[ribosomal protein bS18] + CoA + H(+)</text>
        <dbReference type="Rhea" id="RHEA:43756"/>
        <dbReference type="Rhea" id="RHEA-COMP:10676"/>
        <dbReference type="Rhea" id="RHEA-COMP:10677"/>
        <dbReference type="ChEBI" id="CHEBI:15378"/>
        <dbReference type="ChEBI" id="CHEBI:57287"/>
        <dbReference type="ChEBI" id="CHEBI:57288"/>
        <dbReference type="ChEBI" id="CHEBI:64718"/>
        <dbReference type="ChEBI" id="CHEBI:83683"/>
        <dbReference type="EC" id="2.3.1.266"/>
    </reaction>
</comment>
<dbReference type="EC" id="2.3.1.266" evidence="3"/>
<accession>A0A4Q5JA93</accession>
<dbReference type="Pfam" id="PF00583">
    <property type="entry name" value="Acetyltransf_1"/>
    <property type="match status" value="1"/>
</dbReference>
<dbReference type="RefSeq" id="WP_129984970.1">
    <property type="nucleotide sequence ID" value="NZ_SDPU01000001.1"/>
</dbReference>
<comment type="similarity">
    <text evidence="3">Belongs to the acetyltransferase family. RimI subfamily.</text>
</comment>
<keyword evidence="3" id="KW-0963">Cytoplasm</keyword>
<reference evidence="5 6" key="1">
    <citation type="submission" date="2019-01" db="EMBL/GenBank/DDBJ databases">
        <title>Nocardioides guangzhouensis sp. nov., an actinobacterium isolated from soil.</title>
        <authorList>
            <person name="Fu Y."/>
            <person name="Cai Y."/>
            <person name="Lin Z."/>
            <person name="Chen P."/>
        </authorList>
    </citation>
    <scope>NUCLEOTIDE SEQUENCE [LARGE SCALE GENOMIC DNA]</scope>
    <source>
        <strain evidence="5 6">NBRC 105384</strain>
    </source>
</reference>
<dbReference type="SUPFAM" id="SSF55729">
    <property type="entry name" value="Acyl-CoA N-acyltransferases (Nat)"/>
    <property type="match status" value="1"/>
</dbReference>
<dbReference type="InterPro" id="IPR000182">
    <property type="entry name" value="GNAT_dom"/>
</dbReference>
<keyword evidence="1 5" id="KW-0808">Transferase</keyword>
<dbReference type="InterPro" id="IPR050832">
    <property type="entry name" value="Bact_Acetyltransf"/>
</dbReference>
<dbReference type="AlphaFoldDB" id="A0A4Q5JA93"/>
<organism evidence="5 6">
    <name type="scientific">Nocardioides iriomotensis</name>
    <dbReference type="NCBI Taxonomy" id="715784"/>
    <lineage>
        <taxon>Bacteria</taxon>
        <taxon>Bacillati</taxon>
        <taxon>Actinomycetota</taxon>
        <taxon>Actinomycetes</taxon>
        <taxon>Propionibacteriales</taxon>
        <taxon>Nocardioidaceae</taxon>
        <taxon>Nocardioides</taxon>
    </lineage>
</organism>
<dbReference type="PANTHER" id="PTHR43877">
    <property type="entry name" value="AMINOALKYLPHOSPHONATE N-ACETYLTRANSFERASE-RELATED-RELATED"/>
    <property type="match status" value="1"/>
</dbReference>
<keyword evidence="2" id="KW-0012">Acyltransferase</keyword>
<comment type="caution">
    <text evidence="5">The sequence shown here is derived from an EMBL/GenBank/DDBJ whole genome shotgun (WGS) entry which is preliminary data.</text>
</comment>
<comment type="function">
    <text evidence="3">Acetylates the N-terminal alanine of ribosomal protein bS18.</text>
</comment>
<evidence type="ECO:0000256" key="2">
    <source>
        <dbReference type="ARBA" id="ARBA00023315"/>
    </source>
</evidence>
<evidence type="ECO:0000313" key="5">
    <source>
        <dbReference type="EMBL" id="RYU15687.1"/>
    </source>
</evidence>
<evidence type="ECO:0000256" key="3">
    <source>
        <dbReference type="RuleBase" id="RU363094"/>
    </source>
</evidence>
<dbReference type="Gene3D" id="3.40.630.30">
    <property type="match status" value="1"/>
</dbReference>
<name>A0A4Q5JA93_9ACTN</name>